<evidence type="ECO:0000313" key="2">
    <source>
        <dbReference type="Proteomes" id="UP000191418"/>
    </source>
</evidence>
<organism evidence="1 2">
    <name type="scientific">Oceanospirillum multiglobuliferum</name>
    <dbReference type="NCBI Taxonomy" id="64969"/>
    <lineage>
        <taxon>Bacteria</taxon>
        <taxon>Pseudomonadati</taxon>
        <taxon>Pseudomonadota</taxon>
        <taxon>Gammaproteobacteria</taxon>
        <taxon>Oceanospirillales</taxon>
        <taxon>Oceanospirillaceae</taxon>
        <taxon>Oceanospirillum</taxon>
    </lineage>
</organism>
<gene>
    <name evidence="1" type="ORF">BTE48_01010</name>
</gene>
<dbReference type="RefSeq" id="WP_078745681.1">
    <property type="nucleotide sequence ID" value="NZ_FUXG01000013.1"/>
</dbReference>
<accession>A0A1V4TB01</accession>
<keyword evidence="2" id="KW-1185">Reference proteome</keyword>
<dbReference type="EMBL" id="MTSM01000001">
    <property type="protein sequence ID" value="OPX57040.1"/>
    <property type="molecule type" value="Genomic_DNA"/>
</dbReference>
<reference evidence="1 2" key="1">
    <citation type="submission" date="2017-01" db="EMBL/GenBank/DDBJ databases">
        <title>Genome Sequencing of a Marine Spirillum, Oceanospirillum multiglobuliferum ATCC 33336, from Japan.</title>
        <authorList>
            <person name="Carney J.G."/>
            <person name="Trachtenberg A.M."/>
            <person name="Rheaume B.A."/>
            <person name="Linnane J.D."/>
            <person name="Pitts N.L."/>
            <person name="Mykles D.L."/>
            <person name="Maclea K.S."/>
        </authorList>
    </citation>
    <scope>NUCLEOTIDE SEQUENCE [LARGE SCALE GENOMIC DNA]</scope>
    <source>
        <strain evidence="1 2">ATCC 33336</strain>
    </source>
</reference>
<evidence type="ECO:0000313" key="1">
    <source>
        <dbReference type="EMBL" id="OPX57040.1"/>
    </source>
</evidence>
<sequence>MLDKYEKDAAAMAEELSESLDESEIEILRAVFETTAPEDWLQWKAHRAADVVAFVQATPSQRRKKVRWKEEYPFYAYAGYLHCVKAYALLRALSRYNLSPGGSFRRVVADAGLVYDHAADLELQITCWPWENPPKNWLESSNQIDAS</sequence>
<name>A0A1V4TB01_9GAMM</name>
<dbReference type="AlphaFoldDB" id="A0A1V4TB01"/>
<dbReference type="Proteomes" id="UP000191418">
    <property type="component" value="Unassembled WGS sequence"/>
</dbReference>
<protein>
    <submittedName>
        <fullName evidence="1">Uncharacterized protein</fullName>
    </submittedName>
</protein>
<proteinExistence type="predicted"/>
<comment type="caution">
    <text evidence="1">The sequence shown here is derived from an EMBL/GenBank/DDBJ whole genome shotgun (WGS) entry which is preliminary data.</text>
</comment>